<evidence type="ECO:0000256" key="4">
    <source>
        <dbReference type="ARBA" id="ARBA00023136"/>
    </source>
</evidence>
<dbReference type="Gene3D" id="3.30.1490.480">
    <property type="entry name" value="Endolytic murein transglycosylase"/>
    <property type="match status" value="1"/>
</dbReference>
<dbReference type="PANTHER" id="PTHR30518">
    <property type="entry name" value="ENDOLYTIC MUREIN TRANSGLYCOSYLASE"/>
    <property type="match status" value="1"/>
</dbReference>
<evidence type="ECO:0000256" key="1">
    <source>
        <dbReference type="ARBA" id="ARBA00022475"/>
    </source>
</evidence>
<evidence type="ECO:0000256" key="5">
    <source>
        <dbReference type="ARBA" id="ARBA00023239"/>
    </source>
</evidence>
<dbReference type="GO" id="GO:0008932">
    <property type="term" value="F:lytic endotransglycosylase activity"/>
    <property type="evidence" value="ECO:0007669"/>
    <property type="project" value="UniProtKB-UniRule"/>
</dbReference>
<keyword evidence="6 7" id="KW-0961">Cell wall biogenesis/degradation</keyword>
<evidence type="ECO:0000256" key="8">
    <source>
        <dbReference type="SAM" id="MobiDB-lite"/>
    </source>
</evidence>
<evidence type="ECO:0000256" key="2">
    <source>
        <dbReference type="ARBA" id="ARBA00022692"/>
    </source>
</evidence>
<comment type="catalytic activity">
    <reaction evidence="7">
        <text>a peptidoglycan chain = a peptidoglycan chain with N-acetyl-1,6-anhydromuramyl-[peptide] at the reducing end + a peptidoglycan chain with N-acetylglucosamine at the non-reducing end.</text>
        <dbReference type="EC" id="4.2.2.29"/>
    </reaction>
</comment>
<dbReference type="AlphaFoldDB" id="A0A6J4TB28"/>
<reference evidence="9" key="1">
    <citation type="submission" date="2020-02" db="EMBL/GenBank/DDBJ databases">
        <authorList>
            <person name="Meier V. D."/>
        </authorList>
    </citation>
    <scope>NUCLEOTIDE SEQUENCE</scope>
    <source>
        <strain evidence="9">AVDCRST_MAG45</strain>
    </source>
</reference>
<keyword evidence="5 7" id="KW-0456">Lyase</keyword>
<feature type="region of interest" description="Disordered" evidence="8">
    <location>
        <begin position="257"/>
        <end position="279"/>
    </location>
</feature>
<dbReference type="InterPro" id="IPR003770">
    <property type="entry name" value="MLTG-like"/>
</dbReference>
<evidence type="ECO:0000256" key="3">
    <source>
        <dbReference type="ARBA" id="ARBA00022989"/>
    </source>
</evidence>
<dbReference type="GO" id="GO:0009252">
    <property type="term" value="P:peptidoglycan biosynthetic process"/>
    <property type="evidence" value="ECO:0007669"/>
    <property type="project" value="UniProtKB-UniRule"/>
</dbReference>
<proteinExistence type="inferred from homology"/>
<dbReference type="HAMAP" id="MF_02065">
    <property type="entry name" value="MltG"/>
    <property type="match status" value="1"/>
</dbReference>
<keyword evidence="1 7" id="KW-1003">Cell membrane</keyword>
<gene>
    <name evidence="7" type="primary">mltG</name>
    <name evidence="9" type="ORF">AVDCRST_MAG45-2385</name>
</gene>
<keyword evidence="2 7" id="KW-0812">Transmembrane</keyword>
<accession>A0A6J4TB28</accession>
<comment type="similarity">
    <text evidence="7">Belongs to the transglycosylase MltG family.</text>
</comment>
<keyword evidence="3 7" id="KW-1133">Transmembrane helix</keyword>
<name>A0A6J4TB28_9ACTN</name>
<dbReference type="NCBIfam" id="TIGR00247">
    <property type="entry name" value="endolytic transglycosylase MltG"/>
    <property type="match status" value="1"/>
</dbReference>
<feature type="site" description="Important for catalytic activity" evidence="7">
    <location>
        <position position="208"/>
    </location>
</feature>
<dbReference type="CDD" id="cd08010">
    <property type="entry name" value="MltG_like"/>
    <property type="match status" value="1"/>
</dbReference>
<organism evidence="9">
    <name type="scientific">uncultured Solirubrobacterales bacterium</name>
    <dbReference type="NCBI Taxonomy" id="768556"/>
    <lineage>
        <taxon>Bacteria</taxon>
        <taxon>Bacillati</taxon>
        <taxon>Actinomycetota</taxon>
        <taxon>Thermoleophilia</taxon>
        <taxon>Solirubrobacterales</taxon>
        <taxon>environmental samples</taxon>
    </lineage>
</organism>
<dbReference type="Pfam" id="PF02618">
    <property type="entry name" value="YceG"/>
    <property type="match status" value="1"/>
</dbReference>
<dbReference type="EC" id="4.2.2.29" evidence="7"/>
<dbReference type="GO" id="GO:0005886">
    <property type="term" value="C:plasma membrane"/>
    <property type="evidence" value="ECO:0007669"/>
    <property type="project" value="UniProtKB-UniRule"/>
</dbReference>
<keyword evidence="4 7" id="KW-0472">Membrane</keyword>
<comment type="function">
    <text evidence="7">Functions as a peptidoglycan terminase that cleaves nascent peptidoglycan strands endolytically to terminate their elongation.</text>
</comment>
<dbReference type="EMBL" id="CADCVU010000205">
    <property type="protein sequence ID" value="CAA9519072.1"/>
    <property type="molecule type" value="Genomic_DNA"/>
</dbReference>
<dbReference type="GO" id="GO:0071555">
    <property type="term" value="P:cell wall organization"/>
    <property type="evidence" value="ECO:0007669"/>
    <property type="project" value="UniProtKB-KW"/>
</dbReference>
<evidence type="ECO:0000313" key="9">
    <source>
        <dbReference type="EMBL" id="CAA9519072.1"/>
    </source>
</evidence>
<evidence type="ECO:0000256" key="7">
    <source>
        <dbReference type="HAMAP-Rule" id="MF_02065"/>
    </source>
</evidence>
<sequence length="338" mass="36053">MLGIALLALVWLVVGFWAPFAGEGDEPVRVRIPNGAGVQQIGDILDERGVVASAAVFSARVRLSGRGSELKPGSYRLRSGMSYGAVLTALAEGPARNVINVTIPEGRARGEIAPIVDEAGLDGSYSRASAKAPGLDPSDYGAKGADSLEGFLFPSTYEVARGASARDLVARQLGTFKREFGGVDLSAAKAKNLTPYEVLVIASMIEREAQLDRERPQIASVIYNRLSKGEPLGIDATTRFAVKNWERPLTQSQLAVDSPYNTRENAGLPPGPIGNPGIESIRAAAKPAKTDFLFYVVKPNTCGEHAFSRTIDEFTRDSQTYNAERAARGGQSPDDCPS</sequence>
<dbReference type="PANTHER" id="PTHR30518:SF2">
    <property type="entry name" value="ENDOLYTIC MUREIN TRANSGLYCOSYLASE"/>
    <property type="match status" value="1"/>
</dbReference>
<evidence type="ECO:0000256" key="6">
    <source>
        <dbReference type="ARBA" id="ARBA00023316"/>
    </source>
</evidence>
<protein>
    <recommendedName>
        <fullName evidence="7">Endolytic murein transglycosylase</fullName>
        <ecNumber evidence="7">4.2.2.29</ecNumber>
    </recommendedName>
    <alternativeName>
        <fullName evidence="7">Peptidoglycan lytic transglycosylase</fullName>
    </alternativeName>
    <alternativeName>
        <fullName evidence="7">Peptidoglycan polymerization terminase</fullName>
    </alternativeName>
</protein>